<organism evidence="13 14">
    <name type="scientific">Coptotermes formosanus</name>
    <name type="common">Formosan subterranean termite</name>
    <dbReference type="NCBI Taxonomy" id="36987"/>
    <lineage>
        <taxon>Eukaryota</taxon>
        <taxon>Metazoa</taxon>
        <taxon>Ecdysozoa</taxon>
        <taxon>Arthropoda</taxon>
        <taxon>Hexapoda</taxon>
        <taxon>Insecta</taxon>
        <taxon>Pterygota</taxon>
        <taxon>Neoptera</taxon>
        <taxon>Polyneoptera</taxon>
        <taxon>Dictyoptera</taxon>
        <taxon>Blattodea</taxon>
        <taxon>Blattoidea</taxon>
        <taxon>Termitoidae</taxon>
        <taxon>Rhinotermitidae</taxon>
        <taxon>Coptotermes</taxon>
    </lineage>
</organism>
<keyword evidence="6" id="KW-0904">Protein phosphatase</keyword>
<dbReference type="SUPFAM" id="SSF52799">
    <property type="entry name" value="(Phosphotyrosine protein) phosphatases II"/>
    <property type="match status" value="2"/>
</dbReference>
<evidence type="ECO:0000256" key="9">
    <source>
        <dbReference type="SAM" id="Phobius"/>
    </source>
</evidence>
<gene>
    <name evidence="13" type="ORF">Cfor_12634</name>
</gene>
<dbReference type="InterPro" id="IPR003595">
    <property type="entry name" value="Tyr_Pase_cat"/>
</dbReference>
<evidence type="ECO:0000256" key="5">
    <source>
        <dbReference type="ARBA" id="ARBA00022801"/>
    </source>
</evidence>
<feature type="domain" description="Tyrosine-protein phosphatase" evidence="10">
    <location>
        <begin position="846"/>
        <end position="1058"/>
    </location>
</feature>
<dbReference type="EMBL" id="BLKM01000068">
    <property type="protein sequence ID" value="GFG28415.1"/>
    <property type="molecule type" value="Genomic_DNA"/>
</dbReference>
<dbReference type="InterPro" id="IPR003961">
    <property type="entry name" value="FN3_dom"/>
</dbReference>
<dbReference type="Pfam" id="PF00041">
    <property type="entry name" value="fn3"/>
    <property type="match status" value="1"/>
</dbReference>
<comment type="similarity">
    <text evidence="2">Belongs to the protein-tyrosine phosphatase family.</text>
</comment>
<keyword evidence="5" id="KW-0378">Hydrolase</keyword>
<dbReference type="GO" id="GO:0004725">
    <property type="term" value="F:protein tyrosine phosphatase activity"/>
    <property type="evidence" value="ECO:0007669"/>
    <property type="project" value="UniProtKB-EC"/>
</dbReference>
<feature type="domain" description="Tyrosine-protein phosphatase" evidence="10">
    <location>
        <begin position="586"/>
        <end position="819"/>
    </location>
</feature>
<dbReference type="Gene3D" id="3.90.190.10">
    <property type="entry name" value="Protein tyrosine phosphatase superfamily"/>
    <property type="match status" value="2"/>
</dbReference>
<evidence type="ECO:0000256" key="1">
    <source>
        <dbReference type="ARBA" id="ARBA00004167"/>
    </source>
</evidence>
<dbReference type="PRINTS" id="PR00700">
    <property type="entry name" value="PRTYPHPHTASE"/>
</dbReference>
<dbReference type="GO" id="GO:0016020">
    <property type="term" value="C:membrane"/>
    <property type="evidence" value="ECO:0007669"/>
    <property type="project" value="UniProtKB-SubCell"/>
</dbReference>
<dbReference type="FunFam" id="3.90.190.10:FF:000102">
    <property type="entry name" value="Receptor-type tyrosine-protein phosphatase"/>
    <property type="match status" value="1"/>
</dbReference>
<sequence>MNCICCKQVCGTDTFACFAEYPVLTRAPRLMSHTVTTLTVQVDNFSYDGDGNPATYALQYAAAESANDPGSWTTVATYQYNVTSQNEIHGLISGSRYAVRAVLIDESGDSYNGTDVRKAVYTTACNHDFYSNTVQLFDIPKLSILNAFQEPADHCPLSSYSLAVQEVGSSLPVSGVPQLPFEQGGLKPYTVYTWNLVYNNEIVLTGTARTLEDAPEAPVNLTDLERTAHAINLTWQHPNITNGKLRKFGVHVRLISSHLRRPAQEVKMPERLLEVQQPSRNYSYVVEDLQPSTVYEVSVRGITVEPGAAAVQNFTTPLLAPDIGSQLNLGKGPTTTTTVNIIIPAADRFLTEESSYFIIVTSEEIEVDEPDFRLIVHLGVLKEAGVERDGRSWIAAKLQPEDEKQEFKVGDNSSIASGFWNRPLTPGRWYQVTLVAVNRQDDTYNNSIVKLQHPVQTSSEAAVGKGGGSGAVWAALLLLLLIPAVVYFIYRRKNIKNRGDTLELKTGDGLYGDQCDSTENVADLDAATNGTSVVEPKLSPSQRFSHRIAIGDLEKYVKEGLTSGELQRQHALFPRGQTRPWAYGCLPQNKAKNRYGNLVAYDETRVVLKKLPEDQFSDYINANYINGYNSPNFYIATQGPKRNTVVDFWRMIWQDHVQVIAILTNVMENGKLKCEQYWPEIGQDVTHGVISVLNVSTQIFADFTFRLLNVTCKGKTRKIRHLHFTSWPDHGVPLYPQSVAAYLKKLLATPPGPGPIVVHCSAGVGRTGTIILADACLRMAAAEGHVDVLGLLQQVREQRANMVDNLDQYKLVHLVLLECLVAEPSSITCDGNLEKRIDELRQSGALLRQFNCMHELRWQDQALRSASAQTSISPVQKSKSKNRSQGILPGKNGRVFLSRYPYEDENSEYINAVYVDGFRIKDQFVVTQFPLPSTVGDFWRLVAEKSISLIVVLNEVDEKIKNVCEFWPCEQQPQMNPVPYLTVTWKVEDKCLHWRTHTLHLAESNAPVKTQDKIIHILHLKGWKSNEMLPPSASVMLELWQETERLYSGKEPVIVTCL</sequence>
<evidence type="ECO:0000256" key="6">
    <source>
        <dbReference type="ARBA" id="ARBA00022912"/>
    </source>
</evidence>
<dbReference type="InterPro" id="IPR029021">
    <property type="entry name" value="Prot-tyrosine_phosphatase-like"/>
</dbReference>
<dbReference type="SMART" id="SM00194">
    <property type="entry name" value="PTPc"/>
    <property type="match status" value="2"/>
</dbReference>
<dbReference type="GO" id="GO:0008045">
    <property type="term" value="P:motor neuron axon guidance"/>
    <property type="evidence" value="ECO:0007669"/>
    <property type="project" value="TreeGrafter"/>
</dbReference>
<dbReference type="PANTHER" id="PTHR19134">
    <property type="entry name" value="RECEPTOR-TYPE TYROSINE-PROTEIN PHOSPHATASE"/>
    <property type="match status" value="1"/>
</dbReference>
<evidence type="ECO:0000259" key="11">
    <source>
        <dbReference type="PROSITE" id="PS50056"/>
    </source>
</evidence>
<evidence type="ECO:0000256" key="8">
    <source>
        <dbReference type="ARBA" id="ARBA00051722"/>
    </source>
</evidence>
<evidence type="ECO:0000259" key="10">
    <source>
        <dbReference type="PROSITE" id="PS50055"/>
    </source>
</evidence>
<keyword evidence="9" id="KW-1133">Transmembrane helix</keyword>
<reference evidence="14" key="1">
    <citation type="submission" date="2020-01" db="EMBL/GenBank/DDBJ databases">
        <title>Draft genome sequence of the Termite Coptotermes fromosanus.</title>
        <authorList>
            <person name="Itakura S."/>
            <person name="Yosikawa Y."/>
            <person name="Umezawa K."/>
        </authorList>
    </citation>
    <scope>NUCLEOTIDE SEQUENCE [LARGE SCALE GENOMIC DNA]</scope>
</reference>
<comment type="caution">
    <text evidence="13">The sequence shown here is derived from an EMBL/GenBank/DDBJ whole genome shotgun (WGS) entry which is preliminary data.</text>
</comment>
<dbReference type="InterPro" id="IPR000242">
    <property type="entry name" value="PTP_cat"/>
</dbReference>
<dbReference type="InterPro" id="IPR000387">
    <property type="entry name" value="Tyr_Pase_dom"/>
</dbReference>
<feature type="transmembrane region" description="Helical" evidence="9">
    <location>
        <begin position="471"/>
        <end position="490"/>
    </location>
</feature>
<evidence type="ECO:0000256" key="3">
    <source>
        <dbReference type="ARBA" id="ARBA00013064"/>
    </source>
</evidence>
<dbReference type="PROSITE" id="PS50055">
    <property type="entry name" value="TYR_PHOSPHATASE_PTP"/>
    <property type="match status" value="2"/>
</dbReference>
<accession>A0A6L2PCW6</accession>
<evidence type="ECO:0000313" key="13">
    <source>
        <dbReference type="EMBL" id="GFG28415.1"/>
    </source>
</evidence>
<dbReference type="SUPFAM" id="SSF49265">
    <property type="entry name" value="Fibronectin type III"/>
    <property type="match status" value="1"/>
</dbReference>
<evidence type="ECO:0000313" key="14">
    <source>
        <dbReference type="Proteomes" id="UP000502823"/>
    </source>
</evidence>
<dbReference type="SMART" id="SM00060">
    <property type="entry name" value="FN3"/>
    <property type="match status" value="1"/>
</dbReference>
<dbReference type="SMART" id="SM00404">
    <property type="entry name" value="PTPc_motif"/>
    <property type="match status" value="1"/>
</dbReference>
<dbReference type="EC" id="3.1.3.48" evidence="3"/>
<keyword evidence="14" id="KW-1185">Reference proteome</keyword>
<evidence type="ECO:0000256" key="4">
    <source>
        <dbReference type="ARBA" id="ARBA00022729"/>
    </source>
</evidence>
<dbReference type="PROSITE" id="PS50056">
    <property type="entry name" value="TYR_PHOSPHATASE_2"/>
    <property type="match status" value="1"/>
</dbReference>
<dbReference type="Proteomes" id="UP000502823">
    <property type="component" value="Unassembled WGS sequence"/>
</dbReference>
<dbReference type="InParanoid" id="A0A6L2PCW6"/>
<keyword evidence="4" id="KW-0732">Signal</keyword>
<dbReference type="AlphaFoldDB" id="A0A6L2PCW6"/>
<evidence type="ECO:0000256" key="7">
    <source>
        <dbReference type="ARBA" id="ARBA00023136"/>
    </source>
</evidence>
<dbReference type="InterPro" id="IPR036116">
    <property type="entry name" value="FN3_sf"/>
</dbReference>
<feature type="domain" description="Fibronectin type-III" evidence="12">
    <location>
        <begin position="217"/>
        <end position="319"/>
    </location>
</feature>
<dbReference type="PANTHER" id="PTHR19134:SF562">
    <property type="entry name" value="PROTEIN-TYROSINE-PHOSPHATASE"/>
    <property type="match status" value="1"/>
</dbReference>
<evidence type="ECO:0000256" key="2">
    <source>
        <dbReference type="ARBA" id="ARBA00009580"/>
    </source>
</evidence>
<dbReference type="CDD" id="cd00063">
    <property type="entry name" value="FN3"/>
    <property type="match status" value="1"/>
</dbReference>
<comment type="subcellular location">
    <subcellularLocation>
        <location evidence="1">Membrane</location>
        <topology evidence="1">Single-pass membrane protein</topology>
    </subcellularLocation>
</comment>
<dbReference type="Gene3D" id="2.60.40.10">
    <property type="entry name" value="Immunoglobulins"/>
    <property type="match status" value="1"/>
</dbReference>
<protein>
    <recommendedName>
        <fullName evidence="3">protein-tyrosine-phosphatase</fullName>
        <ecNumber evidence="3">3.1.3.48</ecNumber>
    </recommendedName>
</protein>
<feature type="domain" description="Tyrosine specific protein phosphatases" evidence="11">
    <location>
        <begin position="737"/>
        <end position="810"/>
    </location>
</feature>
<dbReference type="InterPro" id="IPR016130">
    <property type="entry name" value="Tyr_Pase_AS"/>
</dbReference>
<dbReference type="InterPro" id="IPR050348">
    <property type="entry name" value="Protein-Tyr_Phosphatase"/>
</dbReference>
<dbReference type="PROSITE" id="PS00383">
    <property type="entry name" value="TYR_PHOSPHATASE_1"/>
    <property type="match status" value="1"/>
</dbReference>
<name>A0A6L2PCW6_COPFO</name>
<proteinExistence type="inferred from homology"/>
<keyword evidence="7 9" id="KW-0472">Membrane</keyword>
<dbReference type="InterPro" id="IPR013783">
    <property type="entry name" value="Ig-like_fold"/>
</dbReference>
<dbReference type="Pfam" id="PF00102">
    <property type="entry name" value="Y_phosphatase"/>
    <property type="match status" value="2"/>
</dbReference>
<evidence type="ECO:0000259" key="12">
    <source>
        <dbReference type="PROSITE" id="PS50853"/>
    </source>
</evidence>
<dbReference type="OrthoDB" id="6108687at2759"/>
<dbReference type="PROSITE" id="PS50853">
    <property type="entry name" value="FN3"/>
    <property type="match status" value="1"/>
</dbReference>
<keyword evidence="9" id="KW-0812">Transmembrane</keyword>
<comment type="catalytic activity">
    <reaction evidence="8">
        <text>O-phospho-L-tyrosyl-[protein] + H2O = L-tyrosyl-[protein] + phosphate</text>
        <dbReference type="Rhea" id="RHEA:10684"/>
        <dbReference type="Rhea" id="RHEA-COMP:10136"/>
        <dbReference type="Rhea" id="RHEA-COMP:20101"/>
        <dbReference type="ChEBI" id="CHEBI:15377"/>
        <dbReference type="ChEBI" id="CHEBI:43474"/>
        <dbReference type="ChEBI" id="CHEBI:46858"/>
        <dbReference type="ChEBI" id="CHEBI:61978"/>
        <dbReference type="EC" id="3.1.3.48"/>
    </reaction>
</comment>
<dbReference type="CDD" id="cd00047">
    <property type="entry name" value="PTPc"/>
    <property type="match status" value="1"/>
</dbReference>